<evidence type="ECO:0000313" key="4">
    <source>
        <dbReference type="Proteomes" id="UP000765802"/>
    </source>
</evidence>
<feature type="signal peptide" evidence="2">
    <location>
        <begin position="1"/>
        <end position="20"/>
    </location>
</feature>
<dbReference type="EMBL" id="MBUA01000012">
    <property type="protein sequence ID" value="MBC6491080.1"/>
    <property type="molecule type" value="Genomic_DNA"/>
</dbReference>
<name>A0ABR7M8N1_9BACT</name>
<evidence type="ECO:0008006" key="5">
    <source>
        <dbReference type="Google" id="ProtNLM"/>
    </source>
</evidence>
<dbReference type="PROSITE" id="PS51257">
    <property type="entry name" value="PROKAR_LIPOPROTEIN"/>
    <property type="match status" value="1"/>
</dbReference>
<reference evidence="3 4" key="1">
    <citation type="submission" date="2016-07" db="EMBL/GenBank/DDBJ databases">
        <title>Genome analysis of Flavihumibacter stibioxidans YS-17.</title>
        <authorList>
            <person name="Shi K."/>
            <person name="Han Y."/>
            <person name="Wang G."/>
        </authorList>
    </citation>
    <scope>NUCLEOTIDE SEQUENCE [LARGE SCALE GENOMIC DNA]</scope>
    <source>
        <strain evidence="3 4">YS-17</strain>
    </source>
</reference>
<gene>
    <name evidence="3" type="ORF">BC349_08560</name>
</gene>
<keyword evidence="2" id="KW-0732">Signal</keyword>
<evidence type="ECO:0000256" key="2">
    <source>
        <dbReference type="SAM" id="SignalP"/>
    </source>
</evidence>
<organism evidence="3 4">
    <name type="scientific">Flavihumibacter stibioxidans</name>
    <dbReference type="NCBI Taxonomy" id="1834163"/>
    <lineage>
        <taxon>Bacteria</taxon>
        <taxon>Pseudomonadati</taxon>
        <taxon>Bacteroidota</taxon>
        <taxon>Chitinophagia</taxon>
        <taxon>Chitinophagales</taxon>
        <taxon>Chitinophagaceae</taxon>
        <taxon>Flavihumibacter</taxon>
    </lineage>
</organism>
<proteinExistence type="predicted"/>
<dbReference type="Proteomes" id="UP000765802">
    <property type="component" value="Unassembled WGS sequence"/>
</dbReference>
<evidence type="ECO:0000313" key="3">
    <source>
        <dbReference type="EMBL" id="MBC6491080.1"/>
    </source>
</evidence>
<protein>
    <recommendedName>
        <fullName evidence="5">Lipoprotein</fullName>
    </recommendedName>
</protein>
<feature type="region of interest" description="Disordered" evidence="1">
    <location>
        <begin position="141"/>
        <end position="161"/>
    </location>
</feature>
<feature type="chain" id="PRO_5047091469" description="Lipoprotein" evidence="2">
    <location>
        <begin position="21"/>
        <end position="262"/>
    </location>
</feature>
<sequence>MKQYKLMLAALIAVFFTACIQIEEEVELKDDGSGQISVSSDMGKLFELVKSFASEEDLQKEGMDKALDTMIHMKDLIDTARDISAENKALLREGIMKVKLNMKENQFNLDMKYPFKNYSDANKLYAAINEKGMMGDALKGLKQNNGEAGSDGQPPVPGAGGPGLEKFSSVYDITFSKGEYRRTLNRARYDSLVSDPKLQESKGMMAMMGEMAMNLTVKLPRKAKSVSNPKAILSDDKKTVTLKNDMILALDSPQNMEIIIRY</sequence>
<keyword evidence="4" id="KW-1185">Reference proteome</keyword>
<dbReference type="RefSeq" id="WP_187256405.1">
    <property type="nucleotide sequence ID" value="NZ_JBHULF010000014.1"/>
</dbReference>
<accession>A0ABR7M8N1</accession>
<comment type="caution">
    <text evidence="3">The sequence shown here is derived from an EMBL/GenBank/DDBJ whole genome shotgun (WGS) entry which is preliminary data.</text>
</comment>
<evidence type="ECO:0000256" key="1">
    <source>
        <dbReference type="SAM" id="MobiDB-lite"/>
    </source>
</evidence>